<keyword evidence="3" id="KW-1185">Reference proteome</keyword>
<name>A0A9D5DIG4_9LILI</name>
<dbReference type="EMBL" id="JAGGNH010000001">
    <property type="protein sequence ID" value="KAJ0989782.1"/>
    <property type="molecule type" value="Genomic_DNA"/>
</dbReference>
<dbReference type="AlphaFoldDB" id="A0A9D5DIG4"/>
<reference evidence="2" key="2">
    <citation type="journal article" date="2022" name="Hortic Res">
        <title>The genome of Dioscorea zingiberensis sheds light on the biosynthesis, origin and evolution of the medicinally important diosgenin saponins.</title>
        <authorList>
            <person name="Li Y."/>
            <person name="Tan C."/>
            <person name="Li Z."/>
            <person name="Guo J."/>
            <person name="Li S."/>
            <person name="Chen X."/>
            <person name="Wang C."/>
            <person name="Dai X."/>
            <person name="Yang H."/>
            <person name="Song W."/>
            <person name="Hou L."/>
            <person name="Xu J."/>
            <person name="Tong Z."/>
            <person name="Xu A."/>
            <person name="Yuan X."/>
            <person name="Wang W."/>
            <person name="Yang Q."/>
            <person name="Chen L."/>
            <person name="Sun Z."/>
            <person name="Wang K."/>
            <person name="Pan B."/>
            <person name="Chen J."/>
            <person name="Bao Y."/>
            <person name="Liu F."/>
            <person name="Qi X."/>
            <person name="Gang D.R."/>
            <person name="Wen J."/>
            <person name="Li J."/>
        </authorList>
    </citation>
    <scope>NUCLEOTIDE SEQUENCE</scope>
    <source>
        <strain evidence="2">Dzin_1.0</strain>
    </source>
</reference>
<evidence type="ECO:0000256" key="1">
    <source>
        <dbReference type="SAM" id="MobiDB-lite"/>
    </source>
</evidence>
<reference evidence="2" key="1">
    <citation type="submission" date="2021-03" db="EMBL/GenBank/DDBJ databases">
        <authorList>
            <person name="Li Z."/>
            <person name="Yang C."/>
        </authorList>
    </citation>
    <scope>NUCLEOTIDE SEQUENCE</scope>
    <source>
        <strain evidence="2">Dzin_1.0</strain>
        <tissue evidence="2">Leaf</tissue>
    </source>
</reference>
<protein>
    <submittedName>
        <fullName evidence="2">Uncharacterized protein</fullName>
    </submittedName>
</protein>
<comment type="caution">
    <text evidence="2">The sequence shown here is derived from an EMBL/GenBank/DDBJ whole genome shotgun (WGS) entry which is preliminary data.</text>
</comment>
<gene>
    <name evidence="2" type="ORF">J5N97_008138</name>
</gene>
<evidence type="ECO:0000313" key="2">
    <source>
        <dbReference type="EMBL" id="KAJ0989782.1"/>
    </source>
</evidence>
<proteinExistence type="predicted"/>
<evidence type="ECO:0000313" key="3">
    <source>
        <dbReference type="Proteomes" id="UP001085076"/>
    </source>
</evidence>
<feature type="region of interest" description="Disordered" evidence="1">
    <location>
        <begin position="14"/>
        <end position="34"/>
    </location>
</feature>
<accession>A0A9D5DIG4</accession>
<organism evidence="2 3">
    <name type="scientific">Dioscorea zingiberensis</name>
    <dbReference type="NCBI Taxonomy" id="325984"/>
    <lineage>
        <taxon>Eukaryota</taxon>
        <taxon>Viridiplantae</taxon>
        <taxon>Streptophyta</taxon>
        <taxon>Embryophyta</taxon>
        <taxon>Tracheophyta</taxon>
        <taxon>Spermatophyta</taxon>
        <taxon>Magnoliopsida</taxon>
        <taxon>Liliopsida</taxon>
        <taxon>Dioscoreales</taxon>
        <taxon>Dioscoreaceae</taxon>
        <taxon>Dioscorea</taxon>
    </lineage>
</organism>
<dbReference type="Proteomes" id="UP001085076">
    <property type="component" value="Miscellaneous, Linkage group lg01"/>
</dbReference>
<sequence>MRPKNGWVTGWRRLMRPGSQEDREPGWNRAGRSPAVGTRVEVGPKHFWHDRHVAVPADRLECSVACGVVSWGDQNGKCRMALHYFSHSPPFQAAPFWFLRMRFAEKRVEFAGDLSDLCGVNLRKAKEVMIHGLEWSLVMDNGGFNPCLARD</sequence>